<name>A0A9X1P0Y6_9HYPH</name>
<reference evidence="1" key="1">
    <citation type="submission" date="2022-01" db="EMBL/GenBank/DDBJ databases">
        <title>Jiella avicenniae sp. nov., a novel endophytic bacterium isolated from bark of Avicennia marina.</title>
        <authorList>
            <person name="Tuo L."/>
        </authorList>
    </citation>
    <scope>NUCLEOTIDE SEQUENCE</scope>
    <source>
        <strain evidence="1">CBK1P-4</strain>
    </source>
</reference>
<comment type="caution">
    <text evidence="1">The sequence shown here is derived from an EMBL/GenBank/DDBJ whole genome shotgun (WGS) entry which is preliminary data.</text>
</comment>
<evidence type="ECO:0000313" key="1">
    <source>
        <dbReference type="EMBL" id="MCE7027784.1"/>
    </source>
</evidence>
<protein>
    <submittedName>
        <fullName evidence="1">Uncharacterized protein</fullName>
    </submittedName>
</protein>
<gene>
    <name evidence="1" type="ORF">LZD57_07260</name>
</gene>
<dbReference type="RefSeq" id="WP_233718910.1">
    <property type="nucleotide sequence ID" value="NZ_JAJUWU010000006.1"/>
</dbReference>
<keyword evidence="2" id="KW-1185">Reference proteome</keyword>
<sequence>MAVDPRHEGEDLRLAGERRFLEPLPNMVPLDQMAEMLKRLKALDEVTKG</sequence>
<proteinExistence type="predicted"/>
<organism evidence="1 2">
    <name type="scientific">Jiella avicenniae</name>
    <dbReference type="NCBI Taxonomy" id="2907202"/>
    <lineage>
        <taxon>Bacteria</taxon>
        <taxon>Pseudomonadati</taxon>
        <taxon>Pseudomonadota</taxon>
        <taxon>Alphaproteobacteria</taxon>
        <taxon>Hyphomicrobiales</taxon>
        <taxon>Aurantimonadaceae</taxon>
        <taxon>Jiella</taxon>
    </lineage>
</organism>
<evidence type="ECO:0000313" key="2">
    <source>
        <dbReference type="Proteomes" id="UP001139035"/>
    </source>
</evidence>
<dbReference type="Proteomes" id="UP001139035">
    <property type="component" value="Unassembled WGS sequence"/>
</dbReference>
<dbReference type="EMBL" id="JAJUWU010000006">
    <property type="protein sequence ID" value="MCE7027784.1"/>
    <property type="molecule type" value="Genomic_DNA"/>
</dbReference>
<accession>A0A9X1P0Y6</accession>
<dbReference type="AlphaFoldDB" id="A0A9X1P0Y6"/>